<protein>
    <recommendedName>
        <fullName evidence="5">VIR protein</fullName>
    </recommendedName>
</protein>
<evidence type="ECO:0000256" key="2">
    <source>
        <dbReference type="SAM" id="Phobius"/>
    </source>
</evidence>
<feature type="compositionally biased region" description="Polar residues" evidence="1">
    <location>
        <begin position="257"/>
        <end position="280"/>
    </location>
</feature>
<dbReference type="EMBL" id="KQ235641">
    <property type="protein sequence ID" value="KMZ96179.1"/>
    <property type="molecule type" value="Genomic_DNA"/>
</dbReference>
<feature type="compositionally biased region" description="Basic and acidic residues" evidence="1">
    <location>
        <begin position="281"/>
        <end position="294"/>
    </location>
</feature>
<proteinExistence type="predicted"/>
<evidence type="ECO:0000313" key="4">
    <source>
        <dbReference type="Proteomes" id="UP000053239"/>
    </source>
</evidence>
<name>A0A0J9TLI9_PLAVI</name>
<feature type="transmembrane region" description="Helical" evidence="2">
    <location>
        <begin position="368"/>
        <end position="387"/>
    </location>
</feature>
<feature type="region of interest" description="Disordered" evidence="1">
    <location>
        <begin position="325"/>
        <end position="344"/>
    </location>
</feature>
<feature type="compositionally biased region" description="Polar residues" evidence="1">
    <location>
        <begin position="299"/>
        <end position="309"/>
    </location>
</feature>
<evidence type="ECO:0000256" key="1">
    <source>
        <dbReference type="SAM" id="MobiDB-lite"/>
    </source>
</evidence>
<gene>
    <name evidence="3" type="ORF">PVNG_06259</name>
</gene>
<dbReference type="OrthoDB" id="10497749at2759"/>
<keyword evidence="2" id="KW-0812">Transmembrane</keyword>
<organism evidence="3 4">
    <name type="scientific">Plasmodium vivax North Korean</name>
    <dbReference type="NCBI Taxonomy" id="1035514"/>
    <lineage>
        <taxon>Eukaryota</taxon>
        <taxon>Sar</taxon>
        <taxon>Alveolata</taxon>
        <taxon>Apicomplexa</taxon>
        <taxon>Aconoidasida</taxon>
        <taxon>Haemosporida</taxon>
        <taxon>Plasmodiidae</taxon>
        <taxon>Plasmodium</taxon>
        <taxon>Plasmodium (Plasmodium)</taxon>
    </lineage>
</organism>
<dbReference type="Proteomes" id="UP000053239">
    <property type="component" value="Unassembled WGS sequence"/>
</dbReference>
<evidence type="ECO:0008006" key="5">
    <source>
        <dbReference type="Google" id="ProtNLM"/>
    </source>
</evidence>
<feature type="compositionally biased region" description="Polar residues" evidence="1">
    <location>
        <begin position="230"/>
        <end position="249"/>
    </location>
</feature>
<keyword evidence="2" id="KW-1133">Transmembrane helix</keyword>
<dbReference type="AlphaFoldDB" id="A0A0J9TLI9"/>
<feature type="region of interest" description="Disordered" evidence="1">
    <location>
        <begin position="215"/>
        <end position="314"/>
    </location>
</feature>
<accession>A0A0J9TLI9</accession>
<sequence>MSHTKPNNEFFNYPDYTRVKDLFFRKKDISYDKVILRKIINDINTHSYEKTLLDPVFEQLMKFFSSGHAFYYCWGEAECCKFINNWLNMKLIKPYGLSETIFNNFNEFMKYYHKHKDASLCKDQIYLIDEQKVRNMKNLYELYDKYTDLERRNNTEHNKLPCTEYDSLITGYNNFIRIYRRQNIDYLNKLLNEFKAKIERFESISKNKCVKKDDILSPVEPPLPPKGDSANEQVDVSQPKEQTIPQSQETRAEESHVSTPHQETNYVGSGHQIAQGTLTQEKLEKPPRETERSRHFGNTIGTELRSNSDYPLDPNPSYQLMEQLDGDNPSRLPGFPSRDLSTDQRDKEGYFSTMTDTISGFMKNVEPAPILGVSGGMGVLFLLFKVFKVLKL</sequence>
<evidence type="ECO:0000313" key="3">
    <source>
        <dbReference type="EMBL" id="KMZ96179.1"/>
    </source>
</evidence>
<keyword evidence="2" id="KW-0472">Membrane</keyword>
<reference evidence="3 4" key="1">
    <citation type="submission" date="2011-09" db="EMBL/GenBank/DDBJ databases">
        <title>The Genome Sequence of Plasmodium vivax North Korean.</title>
        <authorList>
            <consortium name="The Broad Institute Genome Sequencing Platform"/>
            <consortium name="The Broad Institute Genome Sequencing Center for Infectious Disease"/>
            <person name="Neafsey D."/>
            <person name="Carlton J."/>
            <person name="Barnwell J."/>
            <person name="Collins W."/>
            <person name="Escalante A."/>
            <person name="Mullikin J."/>
            <person name="Saul A."/>
            <person name="Guigo R."/>
            <person name="Camara F."/>
            <person name="Young S.K."/>
            <person name="Zeng Q."/>
            <person name="Gargeya S."/>
            <person name="Fitzgerald M."/>
            <person name="Haas B."/>
            <person name="Abouelleil A."/>
            <person name="Alvarado L."/>
            <person name="Arachchi H.M."/>
            <person name="Berlin A."/>
            <person name="Brown A."/>
            <person name="Chapman S.B."/>
            <person name="Chen Z."/>
            <person name="Dunbar C."/>
            <person name="Freedman E."/>
            <person name="Gearin G."/>
            <person name="Gellesch M."/>
            <person name="Goldberg J."/>
            <person name="Griggs A."/>
            <person name="Gujja S."/>
            <person name="Heiman D."/>
            <person name="Howarth C."/>
            <person name="Larson L."/>
            <person name="Lui A."/>
            <person name="MacDonald P.J.P."/>
            <person name="Montmayeur A."/>
            <person name="Murphy C."/>
            <person name="Neiman D."/>
            <person name="Pearson M."/>
            <person name="Priest M."/>
            <person name="Roberts A."/>
            <person name="Saif S."/>
            <person name="Shea T."/>
            <person name="Shenoy N."/>
            <person name="Sisk P."/>
            <person name="Stolte C."/>
            <person name="Sykes S."/>
            <person name="Wortman J."/>
            <person name="Nusbaum C."/>
            <person name="Birren B."/>
        </authorList>
    </citation>
    <scope>NUCLEOTIDE SEQUENCE [LARGE SCALE GENOMIC DNA]</scope>
    <source>
        <strain evidence="3 4">North Korean</strain>
    </source>
</reference>